<dbReference type="GO" id="GO:0016491">
    <property type="term" value="F:oxidoreductase activity"/>
    <property type="evidence" value="ECO:0007669"/>
    <property type="project" value="UniProtKB-KW"/>
</dbReference>
<evidence type="ECO:0000256" key="4">
    <source>
        <dbReference type="ARBA" id="ARBA00022833"/>
    </source>
</evidence>
<reference evidence="8" key="2">
    <citation type="submission" date="2021-11" db="EMBL/GenBank/DDBJ databases">
        <authorList>
            <consortium name="Genoscope - CEA"/>
            <person name="William W."/>
        </authorList>
    </citation>
    <scope>NUCLEOTIDE SEQUENCE</scope>
</reference>
<dbReference type="EMBL" id="CAKKNE010000001">
    <property type="protein sequence ID" value="CAH0366056.1"/>
    <property type="molecule type" value="Genomic_DNA"/>
</dbReference>
<keyword evidence="9" id="KW-1185">Reference proteome</keyword>
<dbReference type="GO" id="GO:0046872">
    <property type="term" value="F:metal ion binding"/>
    <property type="evidence" value="ECO:0007669"/>
    <property type="project" value="UniProtKB-KW"/>
</dbReference>
<evidence type="ECO:0000259" key="6">
    <source>
        <dbReference type="Pfam" id="PF08240"/>
    </source>
</evidence>
<evidence type="ECO:0000313" key="8">
    <source>
        <dbReference type="EMBL" id="CAH0366056.1"/>
    </source>
</evidence>
<keyword evidence="4" id="KW-0862">Zinc</keyword>
<evidence type="ECO:0000256" key="2">
    <source>
        <dbReference type="ARBA" id="ARBA00008072"/>
    </source>
</evidence>
<evidence type="ECO:0000256" key="3">
    <source>
        <dbReference type="ARBA" id="ARBA00022723"/>
    </source>
</evidence>
<evidence type="ECO:0000256" key="1">
    <source>
        <dbReference type="ARBA" id="ARBA00001947"/>
    </source>
</evidence>
<dbReference type="PANTHER" id="PTHR43350:SF2">
    <property type="entry name" value="GROES-LIKE ZINC-BINDING ALCOHOL DEHYDROGENASE FAMILY PROTEIN"/>
    <property type="match status" value="1"/>
</dbReference>
<dbReference type="Gene3D" id="3.90.180.10">
    <property type="entry name" value="Medium-chain alcohol dehydrogenases, catalytic domain"/>
    <property type="match status" value="1"/>
</dbReference>
<dbReference type="InterPro" id="IPR011032">
    <property type="entry name" value="GroES-like_sf"/>
</dbReference>
<comment type="cofactor">
    <cofactor evidence="1">
        <name>Zn(2+)</name>
        <dbReference type="ChEBI" id="CHEBI:29105"/>
    </cofactor>
</comment>
<dbReference type="SUPFAM" id="SSF51735">
    <property type="entry name" value="NAD(P)-binding Rossmann-fold domains"/>
    <property type="match status" value="1"/>
</dbReference>
<dbReference type="InterPro" id="IPR036291">
    <property type="entry name" value="NAD(P)-bd_dom_sf"/>
</dbReference>
<dbReference type="SUPFAM" id="SSF50129">
    <property type="entry name" value="GroES-like"/>
    <property type="match status" value="1"/>
</dbReference>
<keyword evidence="5" id="KW-0560">Oxidoreductase</keyword>
<dbReference type="OrthoDB" id="3941538at2759"/>
<evidence type="ECO:0000313" key="7">
    <source>
        <dbReference type="EMBL" id="CAE0702559.1"/>
    </source>
</evidence>
<dbReference type="AlphaFoldDB" id="A0A7S4EC03"/>
<protein>
    <recommendedName>
        <fullName evidence="6">Alcohol dehydrogenase-like N-terminal domain-containing protein</fullName>
    </recommendedName>
</protein>
<evidence type="ECO:0000313" key="9">
    <source>
        <dbReference type="Proteomes" id="UP000789595"/>
    </source>
</evidence>
<reference evidence="7" key="1">
    <citation type="submission" date="2021-01" db="EMBL/GenBank/DDBJ databases">
        <authorList>
            <person name="Corre E."/>
            <person name="Pelletier E."/>
            <person name="Niang G."/>
            <person name="Scheremetjew M."/>
            <person name="Finn R."/>
            <person name="Kale V."/>
            <person name="Holt S."/>
            <person name="Cochrane G."/>
            <person name="Meng A."/>
            <person name="Brown T."/>
            <person name="Cohen L."/>
        </authorList>
    </citation>
    <scope>NUCLEOTIDE SEQUENCE</scope>
    <source>
        <strain evidence="7">CCMP1756</strain>
    </source>
</reference>
<dbReference type="InterPro" id="IPR013154">
    <property type="entry name" value="ADH-like_N"/>
</dbReference>
<sequence>MSEFQTNVNTLDLEALKALLPPMKQDGFVVRGADAKVERIKVPIPGPDECYVKVLIAGVCNTDLEIMKGYMGFEGVVGHEFVGLCESAPHSHQHLVGKRVVGEINLACNTCMLCERGGPRARNHCPKRTVLGILNKNGTYQERLTLPARNLHVVPDCVKTENAAFAEPLAAAFRVVEQNLVPAKTKIAIVGDGKLGLLIGEVLGRHAQRTGSPRPVLYGRHVSKMKLLSSESQCDTALSDTALPKNAYAYDVVVDATGSPAGLDLSRQLCRTEGTLVLKSTCAAGTDFNTAPFVVDELRVQGSRCGPFGPALELLKTLDLTPLIDSTFPLAKAPEAVKRAGERGCLKVQIRVSDG</sequence>
<comment type="similarity">
    <text evidence="2">Belongs to the zinc-containing alcohol dehydrogenase family.</text>
</comment>
<feature type="domain" description="Alcohol dehydrogenase-like N-terminal" evidence="6">
    <location>
        <begin position="46"/>
        <end position="156"/>
    </location>
</feature>
<name>A0A7S4EC03_9STRA</name>
<organism evidence="7">
    <name type="scientific">Pelagomonas calceolata</name>
    <dbReference type="NCBI Taxonomy" id="35677"/>
    <lineage>
        <taxon>Eukaryota</taxon>
        <taxon>Sar</taxon>
        <taxon>Stramenopiles</taxon>
        <taxon>Ochrophyta</taxon>
        <taxon>Pelagophyceae</taxon>
        <taxon>Pelagomonadales</taxon>
        <taxon>Pelagomonadaceae</taxon>
        <taxon>Pelagomonas</taxon>
    </lineage>
</organism>
<gene>
    <name evidence="7" type="ORF">PCAL00307_LOCUS18004</name>
    <name evidence="8" type="ORF">PECAL_1P25270</name>
</gene>
<dbReference type="PANTHER" id="PTHR43350">
    <property type="entry name" value="NAD-DEPENDENT ALCOHOL DEHYDROGENASE"/>
    <property type="match status" value="1"/>
</dbReference>
<dbReference type="Pfam" id="PF08240">
    <property type="entry name" value="ADH_N"/>
    <property type="match status" value="1"/>
</dbReference>
<dbReference type="Proteomes" id="UP000789595">
    <property type="component" value="Unassembled WGS sequence"/>
</dbReference>
<keyword evidence="3" id="KW-0479">Metal-binding</keyword>
<dbReference type="Gene3D" id="3.40.50.720">
    <property type="entry name" value="NAD(P)-binding Rossmann-like Domain"/>
    <property type="match status" value="1"/>
</dbReference>
<evidence type="ECO:0000256" key="5">
    <source>
        <dbReference type="ARBA" id="ARBA00023002"/>
    </source>
</evidence>
<accession>A0A7S4EC03</accession>
<dbReference type="EMBL" id="HBIW01020894">
    <property type="protein sequence ID" value="CAE0702559.1"/>
    <property type="molecule type" value="Transcribed_RNA"/>
</dbReference>
<proteinExistence type="inferred from homology"/>